<dbReference type="AlphaFoldDB" id="A0A562KC44"/>
<keyword evidence="1" id="KW-0812">Transmembrane</keyword>
<keyword evidence="1" id="KW-0472">Membrane</keyword>
<protein>
    <submittedName>
        <fullName evidence="2">Uncharacterized protein</fullName>
    </submittedName>
</protein>
<dbReference type="Proteomes" id="UP000315312">
    <property type="component" value="Unassembled WGS sequence"/>
</dbReference>
<name>A0A562KC44_9FLAO</name>
<feature type="transmembrane region" description="Helical" evidence="1">
    <location>
        <begin position="21"/>
        <end position="41"/>
    </location>
</feature>
<sequence>MNTNSSNLSLINSKEMKLLKRIGYIVLVVTILVYFILVFQFCRNY</sequence>
<organism evidence="2 3">
    <name type="scientific">Flavobacterium cheniae</name>
    <dbReference type="NCBI Taxonomy" id="295428"/>
    <lineage>
        <taxon>Bacteria</taxon>
        <taxon>Pseudomonadati</taxon>
        <taxon>Bacteroidota</taxon>
        <taxon>Flavobacteriia</taxon>
        <taxon>Flavobacteriales</taxon>
        <taxon>Flavobacteriaceae</taxon>
        <taxon>Flavobacterium</taxon>
    </lineage>
</organism>
<evidence type="ECO:0000313" key="2">
    <source>
        <dbReference type="EMBL" id="TWH92966.1"/>
    </source>
</evidence>
<keyword evidence="1" id="KW-1133">Transmembrane helix</keyword>
<gene>
    <name evidence="2" type="ORF">IP97_02289</name>
</gene>
<reference evidence="2 3" key="1">
    <citation type="journal article" date="2015" name="Stand. Genomic Sci.">
        <title>Genomic Encyclopedia of Bacterial and Archaeal Type Strains, Phase III: the genomes of soil and plant-associated and newly described type strains.</title>
        <authorList>
            <person name="Whitman W.B."/>
            <person name="Woyke T."/>
            <person name="Klenk H.P."/>
            <person name="Zhou Y."/>
            <person name="Lilburn T.G."/>
            <person name="Beck B.J."/>
            <person name="De Vos P."/>
            <person name="Vandamme P."/>
            <person name="Eisen J.A."/>
            <person name="Garrity G."/>
            <person name="Hugenholtz P."/>
            <person name="Kyrpides N.C."/>
        </authorList>
    </citation>
    <scope>NUCLEOTIDE SEQUENCE [LARGE SCALE GENOMIC DNA]</scope>
    <source>
        <strain evidence="2 3">CGMCC 1.6844</strain>
    </source>
</reference>
<evidence type="ECO:0000313" key="3">
    <source>
        <dbReference type="Proteomes" id="UP000315312"/>
    </source>
</evidence>
<evidence type="ECO:0000256" key="1">
    <source>
        <dbReference type="SAM" id="Phobius"/>
    </source>
</evidence>
<keyword evidence="3" id="KW-1185">Reference proteome</keyword>
<accession>A0A562KC44</accession>
<proteinExistence type="predicted"/>
<comment type="caution">
    <text evidence="2">The sequence shown here is derived from an EMBL/GenBank/DDBJ whole genome shotgun (WGS) entry which is preliminary data.</text>
</comment>
<dbReference type="EMBL" id="VLKM01000010">
    <property type="protein sequence ID" value="TWH92966.1"/>
    <property type="molecule type" value="Genomic_DNA"/>
</dbReference>